<dbReference type="AlphaFoldDB" id="A0A368DR90"/>
<sequence length="357" mass="41673">MPDFDYIIIGGGCAGLSLAYNLEINGILATKSLAIIDPRDSYFRDKSWSFWKIFNHNFEDCVTKNWYQFDVKIPNAKRRLDCKRFPYQMIDSGLFYEKILDKLRKNPNVVFLQNESGINKVGSVIFNSVYNKNNLTETAMWQHFEGYEIEVEEDIFNEEIVTLMDFDCDQKGSTHFFYILPFSKTNALIESTWLSKMTDPSEQNYDQQISHYIEKKLNIGNYKIKYKENGKIPMFEINSDIEDNIINIGTAGGMTRLSTGYTFLNIQQQCEYILKNLDEITTKRPFKIPKKYQYLDKIFLSVMDKNPQRMPAIFFEMFGCNPETIIKFLSNKSNFISDISIISAMPKKPFIRAIIGR</sequence>
<gene>
    <name evidence="1" type="ORF">DBW71_01070</name>
</gene>
<protein>
    <submittedName>
        <fullName evidence="1">Lycopene cyclase</fullName>
    </submittedName>
</protein>
<dbReference type="EMBL" id="QOQD01000002">
    <property type="protein sequence ID" value="RCL74347.1"/>
    <property type="molecule type" value="Genomic_DNA"/>
</dbReference>
<dbReference type="SUPFAM" id="SSF51905">
    <property type="entry name" value="FAD/NAD(P)-binding domain"/>
    <property type="match status" value="1"/>
</dbReference>
<dbReference type="Proteomes" id="UP000253570">
    <property type="component" value="Unassembled WGS sequence"/>
</dbReference>
<evidence type="ECO:0000313" key="1">
    <source>
        <dbReference type="EMBL" id="RCL74347.1"/>
    </source>
</evidence>
<name>A0A368DR90_9PROT</name>
<evidence type="ECO:0000313" key="2">
    <source>
        <dbReference type="Proteomes" id="UP000253570"/>
    </source>
</evidence>
<organism evidence="1 2">
    <name type="scientific">PS1 clade bacterium</name>
    <dbReference type="NCBI Taxonomy" id="2175152"/>
    <lineage>
        <taxon>Bacteria</taxon>
        <taxon>Pseudomonadati</taxon>
        <taxon>Pseudomonadota</taxon>
        <taxon>Alphaproteobacteria</taxon>
        <taxon>PS1 clade</taxon>
    </lineage>
</organism>
<dbReference type="Pfam" id="PF05834">
    <property type="entry name" value="Lycopene_cycl"/>
    <property type="match status" value="1"/>
</dbReference>
<comment type="caution">
    <text evidence="1">The sequence shown here is derived from an EMBL/GenBank/DDBJ whole genome shotgun (WGS) entry which is preliminary data.</text>
</comment>
<dbReference type="InterPro" id="IPR036188">
    <property type="entry name" value="FAD/NAD-bd_sf"/>
</dbReference>
<accession>A0A368DR90</accession>
<proteinExistence type="predicted"/>
<reference evidence="1 2" key="1">
    <citation type="journal article" date="2018" name="Microbiome">
        <title>Fine metagenomic profile of the Mediterranean stratified and mixed water columns revealed by assembly and recruitment.</title>
        <authorList>
            <person name="Haro-Moreno J.M."/>
            <person name="Lopez-Perez M."/>
            <person name="De La Torre J.R."/>
            <person name="Picazo A."/>
            <person name="Camacho A."/>
            <person name="Rodriguez-Valera F."/>
        </authorList>
    </citation>
    <scope>NUCLEOTIDE SEQUENCE [LARGE SCALE GENOMIC DNA]</scope>
    <source>
        <strain evidence="1">MED-G57</strain>
    </source>
</reference>